<keyword evidence="1" id="KW-1133">Transmembrane helix</keyword>
<keyword evidence="3" id="KW-1185">Reference proteome</keyword>
<feature type="transmembrane region" description="Helical" evidence="1">
    <location>
        <begin position="12"/>
        <end position="32"/>
    </location>
</feature>
<keyword evidence="1" id="KW-0472">Membrane</keyword>
<evidence type="ECO:0000313" key="2">
    <source>
        <dbReference type="EMBL" id="AGC43724.1"/>
    </source>
</evidence>
<dbReference type="InterPro" id="IPR009003">
    <property type="entry name" value="Peptidase_S1_PA"/>
</dbReference>
<protein>
    <submittedName>
        <fullName evidence="2">Uncharacterized protein</fullName>
    </submittedName>
</protein>
<dbReference type="SUPFAM" id="SSF50494">
    <property type="entry name" value="Trypsin-like serine proteases"/>
    <property type="match status" value="1"/>
</dbReference>
<dbReference type="Proteomes" id="UP000011131">
    <property type="component" value="Chromosome"/>
</dbReference>
<accession>L7UB81</accession>
<sequence>MTLQEWLMKFAYSVILAVLVFLLCSEIFRLWFDTRLYIGKFAFFNEGEEKSAEAKGFAQQVVHHHETLLHRLRKEEERFAAARGGSSATGSVAGSPPLPDATFLPNEIARLNLTASKLSDVELTIQGVNITQLLARFRQSISPPNELAGVVQKRGNGVYVQATWNHGPLRKAEGHTIDGRNLHVSGQPDAGKAAFHVACNLIWAQGVESTEEMTKVSLAEFCGWAEGWTTYVELRAKSATFSGLDQDSLETMKKLRAYLNRLVDGSATFPEIYRLRADVTELLPPEQKTEQDLAQAQRDRTKYALMKTQPSSDKAAMAARKTGQEGFNVMVQARPALRLREDGLNERTSDTWHQVMKSRPTSETFPLSSATGSLLIPFEGDRRAYQTAFAVAPNIIMTVGDKIPPELLGSESPIPLPERSSWEFTFDDNATSPTRRVYRVSKVLFAVNNPPEKGGLSFALLEIVPPDTSQHPCVTLEWSKDAVRASLEKYVYVVGYPVAGGALPRGFLEPLLGREFHTKRLMPGRLLSFTPWNGLEQKQVRKLVSDISTTHGVAGAPLVDMTSDKVLGLHIEGQWKENEGKFAYAFAMPDLLDSLPESVLQRIRPGTIRDDLRLGQEAP</sequence>
<dbReference type="HOGENOM" id="CLU_469017_0_0_7"/>
<gene>
    <name evidence="2" type="ordered locus">MYSTI_02408</name>
</gene>
<dbReference type="EMBL" id="CP004025">
    <property type="protein sequence ID" value="AGC43724.1"/>
    <property type="molecule type" value="Genomic_DNA"/>
</dbReference>
<keyword evidence="1" id="KW-0812">Transmembrane</keyword>
<dbReference type="AlphaFoldDB" id="L7UB81"/>
<reference evidence="2 3" key="1">
    <citation type="journal article" date="2013" name="Genome Announc.">
        <title>Complete genome sequence of Myxococcus stipitatus strain DSM 14675, a fruiting myxobacterium.</title>
        <authorList>
            <person name="Huntley S."/>
            <person name="Kneip S."/>
            <person name="Treuner-Lange A."/>
            <person name="Sogaard-Andersen L."/>
        </authorList>
    </citation>
    <scope>NUCLEOTIDE SEQUENCE [LARGE SCALE GENOMIC DNA]</scope>
    <source>
        <strain evidence="3">DSM 14675 / JCM 12634 / Mx s8</strain>
    </source>
</reference>
<evidence type="ECO:0000313" key="3">
    <source>
        <dbReference type="Proteomes" id="UP000011131"/>
    </source>
</evidence>
<proteinExistence type="predicted"/>
<evidence type="ECO:0000256" key="1">
    <source>
        <dbReference type="SAM" id="Phobius"/>
    </source>
</evidence>
<dbReference type="PATRIC" id="fig|1278073.3.peg.2437"/>
<dbReference type="STRING" id="1278073.MYSTI_02408"/>
<organism evidence="2 3">
    <name type="scientific">Myxococcus stipitatus (strain DSM 14675 / JCM 12634 / Mx s8)</name>
    <dbReference type="NCBI Taxonomy" id="1278073"/>
    <lineage>
        <taxon>Bacteria</taxon>
        <taxon>Pseudomonadati</taxon>
        <taxon>Myxococcota</taxon>
        <taxon>Myxococcia</taxon>
        <taxon>Myxococcales</taxon>
        <taxon>Cystobacterineae</taxon>
        <taxon>Myxococcaceae</taxon>
        <taxon>Myxococcus</taxon>
    </lineage>
</organism>
<dbReference type="KEGG" id="msd:MYSTI_02408"/>
<name>L7UB81_MYXSD</name>